<dbReference type="OrthoDB" id="7349669at2"/>
<dbReference type="SMART" id="SM00530">
    <property type="entry name" value="HTH_XRE"/>
    <property type="match status" value="1"/>
</dbReference>
<dbReference type="InterPro" id="IPR022452">
    <property type="entry name" value="MqsA"/>
</dbReference>
<dbReference type="InterPro" id="IPR022453">
    <property type="entry name" value="Znf_MqsA-type"/>
</dbReference>
<proteinExistence type="predicted"/>
<dbReference type="AlphaFoldDB" id="A0A1H9SVL6"/>
<dbReference type="Gene3D" id="1.10.260.40">
    <property type="entry name" value="lambda repressor-like DNA-binding domains"/>
    <property type="match status" value="1"/>
</dbReference>
<reference evidence="7 8" key="1">
    <citation type="submission" date="2016-10" db="EMBL/GenBank/DDBJ databases">
        <authorList>
            <person name="de Groot N.N."/>
        </authorList>
    </citation>
    <scope>NUCLEOTIDE SEQUENCE [LARGE SCALE GENOMIC DNA]</scope>
    <source>
        <strain evidence="5 7">DSM 373</strain>
        <strain evidence="6 8">DSM 378</strain>
    </source>
</reference>
<sequence length="134" mass="14733">MKCPECGAAHLVHDTRDVLYTYKGETTTIPAVTGDFCPACAEIVLEMAEADRYGEAVRAFNKQVNAAIVDPGFIARVRKKLALDQREAAEIFGGGVNAFSRYELGKTKPSLSTVQLLKVLDKHPELLEEIRAPR</sequence>
<dbReference type="InterPro" id="IPR052359">
    <property type="entry name" value="HTH-type_reg/antitoxin"/>
</dbReference>
<dbReference type="PANTHER" id="PTHR36511">
    <property type="entry name" value="MERR FAMILY BACTERIAL REGULATORY PROTEIN"/>
    <property type="match status" value="1"/>
</dbReference>
<dbReference type="GO" id="GO:0003677">
    <property type="term" value="F:DNA binding"/>
    <property type="evidence" value="ECO:0007669"/>
    <property type="project" value="UniProtKB-KW"/>
</dbReference>
<dbReference type="InterPro" id="IPR010982">
    <property type="entry name" value="Lambda_DNA-bd_dom_sf"/>
</dbReference>
<evidence type="ECO:0000256" key="1">
    <source>
        <dbReference type="ARBA" id="ARBA00023015"/>
    </source>
</evidence>
<dbReference type="Pfam" id="PF15731">
    <property type="entry name" value="MqsA_antitoxin"/>
    <property type="match status" value="1"/>
</dbReference>
<dbReference type="SUPFAM" id="SSF47413">
    <property type="entry name" value="lambda repressor-like DNA-binding domains"/>
    <property type="match status" value="1"/>
</dbReference>
<dbReference type="NCBIfam" id="TIGR03830">
    <property type="entry name" value="CxxCG_CxxCG_HTH"/>
    <property type="match status" value="1"/>
</dbReference>
<evidence type="ECO:0000256" key="3">
    <source>
        <dbReference type="ARBA" id="ARBA00023163"/>
    </source>
</evidence>
<keyword evidence="2" id="KW-0238">DNA-binding</keyword>
<evidence type="ECO:0000313" key="7">
    <source>
        <dbReference type="Proteomes" id="UP000199250"/>
    </source>
</evidence>
<accession>A0A1H9SVL6</accession>
<dbReference type="Proteomes" id="UP000199267">
    <property type="component" value="Unassembled WGS sequence"/>
</dbReference>
<dbReference type="NCBIfam" id="TIGR03831">
    <property type="entry name" value="YgiT_finger"/>
    <property type="match status" value="1"/>
</dbReference>
<dbReference type="CDD" id="cd00093">
    <property type="entry name" value="HTH_XRE"/>
    <property type="match status" value="1"/>
</dbReference>
<dbReference type="RefSeq" id="WP_090625551.1">
    <property type="nucleotide sequence ID" value="NZ_FNYQ01000177.1"/>
</dbReference>
<evidence type="ECO:0000313" key="6">
    <source>
        <dbReference type="EMBL" id="SER89042.1"/>
    </source>
</evidence>
<dbReference type="InterPro" id="IPR032758">
    <property type="entry name" value="MqsA/HigA-2"/>
</dbReference>
<evidence type="ECO:0000313" key="5">
    <source>
        <dbReference type="EMBL" id="SEJ64567.1"/>
    </source>
</evidence>
<evidence type="ECO:0000256" key="2">
    <source>
        <dbReference type="ARBA" id="ARBA00023125"/>
    </source>
</evidence>
<organism evidence="6 8">
    <name type="scientific">Azotobacter beijerinckii</name>
    <dbReference type="NCBI Taxonomy" id="170623"/>
    <lineage>
        <taxon>Bacteria</taxon>
        <taxon>Pseudomonadati</taxon>
        <taxon>Pseudomonadota</taxon>
        <taxon>Gammaproteobacteria</taxon>
        <taxon>Pseudomonadales</taxon>
        <taxon>Pseudomonadaceae</taxon>
        <taxon>Azotobacter</taxon>
    </lineage>
</organism>
<dbReference type="Gene3D" id="3.10.20.860">
    <property type="match status" value="1"/>
</dbReference>
<protein>
    <submittedName>
        <fullName evidence="6">HTH-type transcriptional regulator / antitoxin MqsA</fullName>
    </submittedName>
</protein>
<name>A0A1H9SVL6_9GAMM</name>
<dbReference type="EMBL" id="FOFJ01000118">
    <property type="protein sequence ID" value="SER89042.1"/>
    <property type="molecule type" value="Genomic_DNA"/>
</dbReference>
<dbReference type="EMBL" id="FNYQ01000177">
    <property type="protein sequence ID" value="SEJ64567.1"/>
    <property type="molecule type" value="Genomic_DNA"/>
</dbReference>
<keyword evidence="3" id="KW-0804">Transcription</keyword>
<dbReference type="PROSITE" id="PS50943">
    <property type="entry name" value="HTH_CROC1"/>
    <property type="match status" value="1"/>
</dbReference>
<dbReference type="PANTHER" id="PTHR36511:SF4">
    <property type="entry name" value="ANTITOXIN MQSA"/>
    <property type="match status" value="1"/>
</dbReference>
<dbReference type="Proteomes" id="UP000199250">
    <property type="component" value="Unassembled WGS sequence"/>
</dbReference>
<dbReference type="InterPro" id="IPR001387">
    <property type="entry name" value="Cro/C1-type_HTH"/>
</dbReference>
<evidence type="ECO:0000313" key="8">
    <source>
        <dbReference type="Proteomes" id="UP000199267"/>
    </source>
</evidence>
<keyword evidence="1" id="KW-0805">Transcription regulation</keyword>
<feature type="domain" description="HTH cro/C1-type" evidence="4">
    <location>
        <begin position="74"/>
        <end position="127"/>
    </location>
</feature>
<dbReference type="CDD" id="cd12870">
    <property type="entry name" value="MqsA"/>
    <property type="match status" value="1"/>
</dbReference>
<gene>
    <name evidence="5" type="ORF">SAMN04244572_04765</name>
    <name evidence="6" type="ORF">SAMN04244573_04529</name>
</gene>
<evidence type="ECO:0000259" key="4">
    <source>
        <dbReference type="PROSITE" id="PS50943"/>
    </source>
</evidence>